<evidence type="ECO:0000256" key="9">
    <source>
        <dbReference type="ARBA" id="ARBA00059827"/>
    </source>
</evidence>
<feature type="domain" description="CHASE" evidence="15">
    <location>
        <begin position="141"/>
        <end position="297"/>
    </location>
</feature>
<reference evidence="16 17" key="1">
    <citation type="submission" date="2010-08" db="EMBL/GenBank/DDBJ databases">
        <title>Complete sequence of Gallionella capsiferriformans ES-2.</title>
        <authorList>
            <consortium name="US DOE Joint Genome Institute"/>
            <person name="Lucas S."/>
            <person name="Copeland A."/>
            <person name="Lapidus A."/>
            <person name="Cheng J.-F."/>
            <person name="Bruce D."/>
            <person name="Goodwin L."/>
            <person name="Pitluck S."/>
            <person name="Chertkov O."/>
            <person name="Davenport K.W."/>
            <person name="Detter J.C."/>
            <person name="Han C."/>
            <person name="Tapia R."/>
            <person name="Land M."/>
            <person name="Hauser L."/>
            <person name="Chang Y.-J."/>
            <person name="Jeffries C."/>
            <person name="Kyrpides N."/>
            <person name="Ivanova N."/>
            <person name="Mikhailova N."/>
            <person name="Shelobolina E.S."/>
            <person name="Picardal F."/>
            <person name="Roden E."/>
            <person name="Emerson D."/>
            <person name="Woyke T."/>
        </authorList>
    </citation>
    <scope>NUCLEOTIDE SEQUENCE [LARGE SCALE GENOMIC DNA]</scope>
    <source>
        <strain evidence="16 17">ES-2</strain>
    </source>
</reference>
<dbReference type="InterPro" id="IPR013767">
    <property type="entry name" value="PAS_fold"/>
</dbReference>
<evidence type="ECO:0000256" key="8">
    <source>
        <dbReference type="ARBA" id="ARBA00023136"/>
    </source>
</evidence>
<dbReference type="GO" id="GO:0005524">
    <property type="term" value="F:ATP binding"/>
    <property type="evidence" value="ECO:0007669"/>
    <property type="project" value="UniProtKB-KW"/>
</dbReference>
<dbReference type="EMBL" id="CP002159">
    <property type="protein sequence ID" value="ADL56242.1"/>
    <property type="molecule type" value="Genomic_DNA"/>
</dbReference>
<keyword evidence="4" id="KW-0547">Nucleotide-binding</keyword>
<dbReference type="PROSITE" id="PS50113">
    <property type="entry name" value="PAC"/>
    <property type="match status" value="1"/>
</dbReference>
<dbReference type="CDD" id="cd00130">
    <property type="entry name" value="PAS"/>
    <property type="match status" value="2"/>
</dbReference>
<dbReference type="GO" id="GO:0006355">
    <property type="term" value="P:regulation of DNA-templated transcription"/>
    <property type="evidence" value="ECO:0007669"/>
    <property type="project" value="InterPro"/>
</dbReference>
<keyword evidence="7 12" id="KW-1133">Transmembrane helix</keyword>
<feature type="coiled-coil region" evidence="11">
    <location>
        <begin position="597"/>
        <end position="639"/>
    </location>
</feature>
<dbReference type="InterPro" id="IPR052155">
    <property type="entry name" value="Biofilm_reg_signaling"/>
</dbReference>
<evidence type="ECO:0000256" key="11">
    <source>
        <dbReference type="SAM" id="Coils"/>
    </source>
</evidence>
<evidence type="ECO:0000256" key="2">
    <source>
        <dbReference type="ARBA" id="ARBA00022679"/>
    </source>
</evidence>
<dbReference type="InterPro" id="IPR000014">
    <property type="entry name" value="PAS"/>
</dbReference>
<dbReference type="GO" id="GO:0007165">
    <property type="term" value="P:signal transduction"/>
    <property type="evidence" value="ECO:0007669"/>
    <property type="project" value="UniProtKB-ARBA"/>
</dbReference>
<sequence>MHSKIFLSAITTWLILAFSLLFSGLVWYWTDQLVLQRANDRFAFQSQDIKQNIIDRMDDYQSILRGGVALFKASKSVEHHEWKSYVEGLNIQKYFPGIQGLGFAQVITPGALARHEALIRSQGVADYRGTTLDRRPLNTAIIYLEPLDWRNQRAIGYDMFSEPVRREAMERARDTGDASLSGKVTLVQETNHNVQNGFLIYQPVYRQGASVTSVEERRAALEGYVYSPFRIDDLMQGLLRSSLTYVDFHLYDTAKPSPASLLYAYKSKEDHFAYPATTALYDKTLELDIDGRVWTLYVHTLPGYIPAAEANLPIALGTVSVAFSILLFFYLRSLSHQYQQSLQLTNKIASELHNSEEGAHALLEYAPDTVIVIDESGIIQTCNPAGEQLSGWQADEIIGKNVNSLIPSPHREAHDSYLARYLESGEGHIIGIGRDVELLHKDGTLIPVNLRIGVQRMSNGQCRFIGFLRDLTERVKIDKALKDRDLLFTSMINASTDGLLIADQTGKLLEANDAYCKYSGYSHEALLKMNIRDLESIESSDKVSLHMEIVNGKGSDLFEANHRAQDGHLLDFEVSMTYTNQTEQPRYLSFYRDITDRKRYQDNLSNQNLKLEALVDARTTELQQQAAELRTQYAFLEKANRIMVGRELDMIALKQQVNELAVQLGEPARYNLSFLDKTDI</sequence>
<dbReference type="STRING" id="395494.Galf_2238"/>
<dbReference type="AlphaFoldDB" id="D9SIS9"/>
<dbReference type="Pfam" id="PF00989">
    <property type="entry name" value="PAS"/>
    <property type="match status" value="2"/>
</dbReference>
<dbReference type="Gene3D" id="3.30.450.350">
    <property type="entry name" value="CHASE domain"/>
    <property type="match status" value="1"/>
</dbReference>
<dbReference type="HOGENOM" id="CLU_404276_0_0_4"/>
<protein>
    <recommendedName>
        <fullName evidence="10">Sensor protein FixL</fullName>
    </recommendedName>
</protein>
<feature type="transmembrane region" description="Helical" evidence="12">
    <location>
        <begin position="7"/>
        <end position="29"/>
    </location>
</feature>
<keyword evidence="2" id="KW-0808">Transferase</keyword>
<dbReference type="Pfam" id="PF03924">
    <property type="entry name" value="CHASE"/>
    <property type="match status" value="1"/>
</dbReference>
<feature type="domain" description="PAS" evidence="13">
    <location>
        <begin position="355"/>
        <end position="425"/>
    </location>
</feature>
<dbReference type="SMART" id="SM00091">
    <property type="entry name" value="PAS"/>
    <property type="match status" value="2"/>
</dbReference>
<keyword evidence="8 12" id="KW-0472">Membrane</keyword>
<evidence type="ECO:0000259" key="15">
    <source>
        <dbReference type="PROSITE" id="PS50839"/>
    </source>
</evidence>
<keyword evidence="11" id="KW-0175">Coiled coil</keyword>
<dbReference type="InterPro" id="IPR035965">
    <property type="entry name" value="PAS-like_dom_sf"/>
</dbReference>
<feature type="domain" description="PAS" evidence="13">
    <location>
        <begin position="484"/>
        <end position="527"/>
    </location>
</feature>
<dbReference type="Proteomes" id="UP000001235">
    <property type="component" value="Chromosome"/>
</dbReference>
<dbReference type="FunFam" id="3.30.450.20:FF:000060">
    <property type="entry name" value="Sensor protein FixL"/>
    <property type="match status" value="1"/>
</dbReference>
<keyword evidence="17" id="KW-1185">Reference proteome</keyword>
<evidence type="ECO:0000256" key="1">
    <source>
        <dbReference type="ARBA" id="ARBA00004370"/>
    </source>
</evidence>
<feature type="domain" description="PAC" evidence="14">
    <location>
        <begin position="432"/>
        <end position="483"/>
    </location>
</feature>
<dbReference type="InterPro" id="IPR042240">
    <property type="entry name" value="CHASE_sf"/>
</dbReference>
<organism evidence="16 17">
    <name type="scientific">Gallionella capsiferriformans (strain ES-2)</name>
    <name type="common">Gallionella ferruginea capsiferriformans (strain ES-2)</name>
    <dbReference type="NCBI Taxonomy" id="395494"/>
    <lineage>
        <taxon>Bacteria</taxon>
        <taxon>Pseudomonadati</taxon>
        <taxon>Pseudomonadota</taxon>
        <taxon>Betaproteobacteria</taxon>
        <taxon>Nitrosomonadales</taxon>
        <taxon>Gallionellaceae</taxon>
        <taxon>Gallionella</taxon>
    </lineage>
</organism>
<evidence type="ECO:0000259" key="13">
    <source>
        <dbReference type="PROSITE" id="PS50112"/>
    </source>
</evidence>
<evidence type="ECO:0000256" key="12">
    <source>
        <dbReference type="SAM" id="Phobius"/>
    </source>
</evidence>
<accession>D9SIS9</accession>
<evidence type="ECO:0000256" key="10">
    <source>
        <dbReference type="ARBA" id="ARBA00070616"/>
    </source>
</evidence>
<comment type="function">
    <text evidence="9">Putative oxygen sensor; modulates the activity of FixJ, a transcriptional activator of nitrogen fixation fixK gene. FixL probably acts as a kinase that phosphorylates FixJ.</text>
</comment>
<dbReference type="PANTHER" id="PTHR44757:SF2">
    <property type="entry name" value="BIOFILM ARCHITECTURE MAINTENANCE PROTEIN MBAA"/>
    <property type="match status" value="1"/>
</dbReference>
<evidence type="ECO:0000259" key="14">
    <source>
        <dbReference type="PROSITE" id="PS50113"/>
    </source>
</evidence>
<evidence type="ECO:0000256" key="7">
    <source>
        <dbReference type="ARBA" id="ARBA00022989"/>
    </source>
</evidence>
<dbReference type="GO" id="GO:0016020">
    <property type="term" value="C:membrane"/>
    <property type="evidence" value="ECO:0007669"/>
    <property type="project" value="UniProtKB-SubCell"/>
</dbReference>
<dbReference type="GO" id="GO:0016301">
    <property type="term" value="F:kinase activity"/>
    <property type="evidence" value="ECO:0007669"/>
    <property type="project" value="UniProtKB-KW"/>
</dbReference>
<evidence type="ECO:0000256" key="4">
    <source>
        <dbReference type="ARBA" id="ARBA00022741"/>
    </source>
</evidence>
<evidence type="ECO:0000256" key="6">
    <source>
        <dbReference type="ARBA" id="ARBA00022840"/>
    </source>
</evidence>
<keyword evidence="6" id="KW-0067">ATP-binding</keyword>
<dbReference type="InterPro" id="IPR000700">
    <property type="entry name" value="PAS-assoc_C"/>
</dbReference>
<dbReference type="KEGG" id="gca:Galf_2238"/>
<evidence type="ECO:0000256" key="5">
    <source>
        <dbReference type="ARBA" id="ARBA00022777"/>
    </source>
</evidence>
<dbReference type="eggNOG" id="COG3614">
    <property type="taxonomic scope" value="Bacteria"/>
</dbReference>
<dbReference type="PROSITE" id="PS50112">
    <property type="entry name" value="PAS"/>
    <property type="match status" value="2"/>
</dbReference>
<evidence type="ECO:0000313" key="17">
    <source>
        <dbReference type="Proteomes" id="UP000001235"/>
    </source>
</evidence>
<proteinExistence type="predicted"/>
<evidence type="ECO:0000256" key="3">
    <source>
        <dbReference type="ARBA" id="ARBA00022692"/>
    </source>
</evidence>
<dbReference type="PROSITE" id="PS50839">
    <property type="entry name" value="CHASE"/>
    <property type="match status" value="1"/>
</dbReference>
<comment type="subcellular location">
    <subcellularLocation>
        <location evidence="1">Membrane</location>
    </subcellularLocation>
</comment>
<keyword evidence="5" id="KW-0418">Kinase</keyword>
<name>D9SIS9_GALCS</name>
<dbReference type="SMART" id="SM01079">
    <property type="entry name" value="CHASE"/>
    <property type="match status" value="1"/>
</dbReference>
<dbReference type="eggNOG" id="COG3829">
    <property type="taxonomic scope" value="Bacteria"/>
</dbReference>
<dbReference type="PANTHER" id="PTHR44757">
    <property type="entry name" value="DIGUANYLATE CYCLASE DGCP"/>
    <property type="match status" value="1"/>
</dbReference>
<dbReference type="SUPFAM" id="SSF55785">
    <property type="entry name" value="PYP-like sensor domain (PAS domain)"/>
    <property type="match status" value="2"/>
</dbReference>
<dbReference type="eggNOG" id="COG5002">
    <property type="taxonomic scope" value="Bacteria"/>
</dbReference>
<keyword evidence="3 12" id="KW-0812">Transmembrane</keyword>
<evidence type="ECO:0000313" key="16">
    <source>
        <dbReference type="EMBL" id="ADL56242.1"/>
    </source>
</evidence>
<dbReference type="InterPro" id="IPR006189">
    <property type="entry name" value="CHASE_dom"/>
</dbReference>
<gene>
    <name evidence="16" type="ordered locus">Galf_2238</name>
</gene>
<dbReference type="Gene3D" id="3.30.450.20">
    <property type="entry name" value="PAS domain"/>
    <property type="match status" value="2"/>
</dbReference>
<dbReference type="OrthoDB" id="9810730at2"/>
<dbReference type="NCBIfam" id="TIGR00229">
    <property type="entry name" value="sensory_box"/>
    <property type="match status" value="2"/>
</dbReference>